<gene>
    <name evidence="1" type="primary">YORF4</name>
</gene>
<proteinExistence type="predicted"/>
<reference evidence="1" key="1">
    <citation type="journal article" date="2014" name="BMC Genomics">
        <title>Characterizing the developmental transcriptome of the oriental fruit fly, Bactrocera dorsalis (Diptera: Tephritidae) through comparative genomic analysis with Drosophila melanogaster utilizing modENCODE datasets.</title>
        <authorList>
            <person name="Geib S.M."/>
            <person name="Calla B."/>
            <person name="Hall B."/>
            <person name="Hou S."/>
            <person name="Manoukis N.C."/>
        </authorList>
    </citation>
    <scope>NUCLEOTIDE SEQUENCE</scope>
    <source>
        <strain evidence="1">Punador</strain>
    </source>
</reference>
<sequence length="908" mass="99237">MGGPQEMTIRAYDRPMRILAGLSTLSKTPAESDDIDLGLVVSEVGNPTTLTHPAWPDPFIGYHLRAPRENCVPDFIFGSMELGDAFSAFLPRKFPAPAVGTPLVIDPIITPAQKVFFDLYKNISADVIMIIHVPAPLGVGIYLEVFAPEFDITTVTRGIRFKPSGQPTVAVKLPWSNDLSLVNSPRPGQSGGSIVIKTVEDNSSETVNTPIAITVWCCVTNVNLTGWALNATTGIDYPKINFQRLTAEDDEISLDEYIDDSQSETNSSTGSFIQEDNSLTINPKTGEIYPVAFEHGEEDDNEVSAEGGKSVEDLEYSKVGVPVAPLVETQAEKVDLPLPGMAVEKKDTGHVATKWYAFATIEISDTVTSWQRVVINPYTNANLQQLGESLSLAWKRNVWTTGAMDIGYMRSLVVQINIPRPPQISGVLEVKDSANSSSIHLIEFGGKVEIPLIPQNWNGLATSLPRYWLNPWLRTDESEVAFYYRVAAFNRTSEIANLNIRVLVRPGYANFEVPLKPRPRAAGSLTELAQLMRQAVVAYEHGSLPEQSSSYVASPHQFITPQQAHSAEQFNLHHQLGDDENIELDEFPVLVYKGELQVGEVTPIPLNLAEIVDLDWESGENAISQKFERFAHIIPKSAGGFGPVVGNYTIGLRLPTTIAGQIVHNCLPGDMVDETVARIFGLSSLLGIAGTAISSVGGPLVNGIINTTAPILSGAAHAIGGDVIGGVADAALGVASSIFGKSKKPNVSEEPNAIAGDIPISRFVEMIKYVGSNYSENPVFPTLLVEPRNFFDQIGNALKSIPVEIFANMRNAKVERSLFDRSVLPEPTIEQDIIIPREAIPRILERFDTHRETWVDGSKQNVWLKKFMLELRERKVGSLSLLKIKGHSIPSGLSLLHLIEKSKSLYLV</sequence>
<protein>
    <submittedName>
        <fullName evidence="1">Putative ORF4 protein</fullName>
    </submittedName>
</protein>
<accession>A0A034VAD8</accession>
<evidence type="ECO:0000313" key="1">
    <source>
        <dbReference type="EMBL" id="JAC39489.1"/>
    </source>
</evidence>
<organism evidence="1">
    <name type="scientific">Bactrocera dorsalis</name>
    <name type="common">Oriental fruit fly</name>
    <name type="synonym">Dacus dorsalis</name>
    <dbReference type="NCBI Taxonomy" id="27457"/>
    <lineage>
        <taxon>Eukaryota</taxon>
        <taxon>Metazoa</taxon>
        <taxon>Ecdysozoa</taxon>
        <taxon>Arthropoda</taxon>
        <taxon>Hexapoda</taxon>
        <taxon>Insecta</taxon>
        <taxon>Pterygota</taxon>
        <taxon>Neoptera</taxon>
        <taxon>Endopterygota</taxon>
        <taxon>Diptera</taxon>
        <taxon>Brachycera</taxon>
        <taxon>Muscomorpha</taxon>
        <taxon>Tephritoidea</taxon>
        <taxon>Tephritidae</taxon>
        <taxon>Bactrocera</taxon>
        <taxon>Bactrocera</taxon>
    </lineage>
</organism>
<dbReference type="EMBL" id="GAKP01019463">
    <property type="protein sequence ID" value="JAC39489.1"/>
    <property type="molecule type" value="Transcribed_RNA"/>
</dbReference>
<name>A0A034VAD8_BACDO</name>
<dbReference type="AlphaFoldDB" id="A0A034VAD8"/>